<dbReference type="Proteomes" id="UP000190675">
    <property type="component" value="Chromosome I"/>
</dbReference>
<evidence type="ECO:0000313" key="2">
    <source>
        <dbReference type="Proteomes" id="UP000190675"/>
    </source>
</evidence>
<gene>
    <name evidence="1" type="ORF">SAMN05444169_6291</name>
</gene>
<protein>
    <submittedName>
        <fullName evidence="1">Uncharacterized protein</fullName>
    </submittedName>
</protein>
<organism evidence="1 2">
    <name type="scientific">Bradyrhizobium erythrophlei</name>
    <dbReference type="NCBI Taxonomy" id="1437360"/>
    <lineage>
        <taxon>Bacteria</taxon>
        <taxon>Pseudomonadati</taxon>
        <taxon>Pseudomonadota</taxon>
        <taxon>Alphaproteobacteria</taxon>
        <taxon>Hyphomicrobiales</taxon>
        <taxon>Nitrobacteraceae</taxon>
        <taxon>Bradyrhizobium</taxon>
    </lineage>
</organism>
<dbReference type="EMBL" id="LT670818">
    <property type="protein sequence ID" value="SHH20169.1"/>
    <property type="molecule type" value="Genomic_DNA"/>
</dbReference>
<accession>A0A1M5R2F8</accession>
<evidence type="ECO:0000313" key="1">
    <source>
        <dbReference type="EMBL" id="SHH20169.1"/>
    </source>
</evidence>
<sequence length="46" mass="5301">MALLDSKMEIAVIAWELKRTVPAIRKRRTILNKRRLVEIGLNAKGK</sequence>
<dbReference type="AlphaFoldDB" id="A0A1M5R2F8"/>
<proteinExistence type="predicted"/>
<name>A0A1M5R2F8_9BRAD</name>
<reference evidence="1 2" key="1">
    <citation type="submission" date="2016-11" db="EMBL/GenBank/DDBJ databases">
        <authorList>
            <person name="Jaros S."/>
            <person name="Januszkiewicz K."/>
            <person name="Wedrychowicz H."/>
        </authorList>
    </citation>
    <scope>NUCLEOTIDE SEQUENCE [LARGE SCALE GENOMIC DNA]</scope>
    <source>
        <strain evidence="1 2">GAS242</strain>
    </source>
</reference>